<gene>
    <name evidence="1" type="ORF">XF3B_46050</name>
</gene>
<dbReference type="AlphaFoldDB" id="A0A809YI69"/>
<reference evidence="1" key="1">
    <citation type="submission" date="2020-05" db="EMBL/GenBank/DDBJ databases">
        <title>Complete genome sequence of Bradyrhizobium diazoefficiens XF3 isolated from soybean nodule.</title>
        <authorList>
            <person name="Noda R."/>
            <person name="Kakizaki K."/>
            <person name="Minamisawa K."/>
        </authorList>
    </citation>
    <scope>NUCLEOTIDE SEQUENCE</scope>
    <source>
        <strain evidence="1">XF3</strain>
    </source>
</reference>
<name>A0A809YI69_9BRAD</name>
<evidence type="ECO:0000313" key="1">
    <source>
        <dbReference type="EMBL" id="BCE39574.1"/>
    </source>
</evidence>
<accession>A0A809YI69</accession>
<dbReference type="EMBL" id="AP023093">
    <property type="protein sequence ID" value="BCE39574.1"/>
    <property type="molecule type" value="Genomic_DNA"/>
</dbReference>
<dbReference type="RefSeq" id="WP_182871718.1">
    <property type="nucleotide sequence ID" value="NZ_AP022639.1"/>
</dbReference>
<sequence length="79" mass="8653">MSGVSVIMAGALWRDLNTRGVQHIGLGECEAIVARMFDCVRTIEKGTRPGRRCDTSETENGLCPDCRAVGDEECRKPRA</sequence>
<proteinExistence type="predicted"/>
<protein>
    <submittedName>
        <fullName evidence="1">Uncharacterized protein</fullName>
    </submittedName>
</protein>
<organism evidence="1">
    <name type="scientific">Bradyrhizobium diazoefficiens</name>
    <dbReference type="NCBI Taxonomy" id="1355477"/>
    <lineage>
        <taxon>Bacteria</taxon>
        <taxon>Pseudomonadati</taxon>
        <taxon>Pseudomonadota</taxon>
        <taxon>Alphaproteobacteria</taxon>
        <taxon>Hyphomicrobiales</taxon>
        <taxon>Nitrobacteraceae</taxon>
        <taxon>Bradyrhizobium</taxon>
    </lineage>
</organism>